<dbReference type="GeneID" id="59378964"/>
<dbReference type="EMBL" id="JACETU010000006">
    <property type="protein sequence ID" value="KAF7426777.1"/>
    <property type="molecule type" value="Genomic_DNA"/>
</dbReference>
<dbReference type="OrthoDB" id="1711508at2759"/>
<sequence length="200" mass="21672">MTATPAVFMKVLRGRGLHQQSLHEYIVTKRNRYSKAKGDECHTQTIEPIVPFASMALGLSSFKRIDKSATTIPNPMYFHPIASTPTNDTHAIYYLDRLRESIVDIVNESDNCKPHSKAHMMSNLEDEDLAPDATLLAVIGVLDAARDETSVVAWIHGGGLWVDDGTHENEAAKDASPDAASAALSGVAPEDTKSTVASTL</sequence>
<organism evidence="1 2">
    <name type="scientific">Pleurotus ostreatus</name>
    <name type="common">Oyster mushroom</name>
    <name type="synonym">White-rot fungus</name>
    <dbReference type="NCBI Taxonomy" id="5322"/>
    <lineage>
        <taxon>Eukaryota</taxon>
        <taxon>Fungi</taxon>
        <taxon>Dikarya</taxon>
        <taxon>Basidiomycota</taxon>
        <taxon>Agaricomycotina</taxon>
        <taxon>Agaricomycetes</taxon>
        <taxon>Agaricomycetidae</taxon>
        <taxon>Agaricales</taxon>
        <taxon>Pleurotineae</taxon>
        <taxon>Pleurotaceae</taxon>
        <taxon>Pleurotus</taxon>
    </lineage>
</organism>
<dbReference type="RefSeq" id="XP_036630081.1">
    <property type="nucleotide sequence ID" value="XM_036778653.1"/>
</dbReference>
<keyword evidence="2" id="KW-1185">Reference proteome</keyword>
<evidence type="ECO:0000313" key="2">
    <source>
        <dbReference type="Proteomes" id="UP000623687"/>
    </source>
</evidence>
<gene>
    <name evidence="1" type="ORF">PC9H_009146</name>
</gene>
<comment type="caution">
    <text evidence="1">The sequence shown here is derived from an EMBL/GenBank/DDBJ whole genome shotgun (WGS) entry which is preliminary data.</text>
</comment>
<reference evidence="1" key="1">
    <citation type="submission" date="2019-07" db="EMBL/GenBank/DDBJ databases">
        <authorList>
            <person name="Palmer J.M."/>
        </authorList>
    </citation>
    <scope>NUCLEOTIDE SEQUENCE</scope>
    <source>
        <strain evidence="1">PC9</strain>
    </source>
</reference>
<dbReference type="VEuPathDB" id="FungiDB:PC9H_009146"/>
<evidence type="ECO:0000313" key="1">
    <source>
        <dbReference type="EMBL" id="KAF7426777.1"/>
    </source>
</evidence>
<accession>A0A8H6ZT53</accession>
<dbReference type="Proteomes" id="UP000623687">
    <property type="component" value="Unassembled WGS sequence"/>
</dbReference>
<proteinExistence type="predicted"/>
<dbReference type="AlphaFoldDB" id="A0A8H6ZT53"/>
<name>A0A8H6ZT53_PLEOS</name>
<protein>
    <submittedName>
        <fullName evidence="1">Uncharacterized protein</fullName>
    </submittedName>
</protein>